<dbReference type="FunFam" id="3.40.50.1820:FF:000165">
    <property type="entry name" value="Serine peptidase, putative"/>
    <property type="match status" value="1"/>
</dbReference>
<sequence length="530" mass="58731">MKASFVSTVLAFASAVSANQFVHLGRLIPPFEEADEFPVSTSSAANVTGSAFFTQVLDHDDPSKGTFQQKFWWNAEYWAGPGSPVVFFTPGEVAAAAYGGYLTNITITGLFAQEIKGAVVMVEHRYWGESSPYDDLTTENLQQLTLKNAIADFVNFAKTADLPFDTDHSSNADSAPWVFSGGSYSGALSAWTESTSSGTFWAYHASSAPVEAISDYWQYFYPVQEGMPANCSKDASLVIDYMDGVLMHGTADEKTALKTMFGLESVEHDDDFMAVLENGPWLWQSNSFYSNYSGFYQFCDAIENVVAGAAVTPDANGVGLEKALAGYANWVNTTIIPGYCQAYGYTELLSTECMNTYDENNLQFTNRTVGNAIDRQWNWMLCNEPFDYWQDGAPQNRPTIVSRLIDATYWQRQCSLFFPTENGYTYGSNISPNNNVHQVNKHTQGWRLEDTTRLIWTNGQFDPWRTSGVSSDFRPGGPLASTTQHPLQIIPGGFHCSDLRLKNGQVNAGVQQVIDNEVAQIVKWVSEYPN</sequence>
<dbReference type="RefSeq" id="XP_018076517.1">
    <property type="nucleotide sequence ID" value="XM_018211573.1"/>
</dbReference>
<name>A0A194XR04_MOLSC</name>
<keyword evidence="3 6" id="KW-0732">Signal</keyword>
<keyword evidence="4" id="KW-0378">Hydrolase</keyword>
<feature type="chain" id="PRO_5008268552" evidence="6">
    <location>
        <begin position="19"/>
        <end position="530"/>
    </location>
</feature>
<reference evidence="7 8" key="1">
    <citation type="submission" date="2015-10" db="EMBL/GenBank/DDBJ databases">
        <title>Full genome of DAOMC 229536 Phialocephala scopiformis, a fungal endophyte of spruce producing the potent anti-insectan compound rugulosin.</title>
        <authorList>
            <consortium name="DOE Joint Genome Institute"/>
            <person name="Walker A.K."/>
            <person name="Frasz S.L."/>
            <person name="Seifert K.A."/>
            <person name="Miller J.D."/>
            <person name="Mondo S.J."/>
            <person name="Labutti K."/>
            <person name="Lipzen A."/>
            <person name="Dockter R."/>
            <person name="Kennedy M."/>
            <person name="Grigoriev I.V."/>
            <person name="Spatafora J.W."/>
        </authorList>
    </citation>
    <scope>NUCLEOTIDE SEQUENCE [LARGE SCALE GENOMIC DNA]</scope>
    <source>
        <strain evidence="7 8">CBS 120377</strain>
    </source>
</reference>
<feature type="signal peptide" evidence="6">
    <location>
        <begin position="1"/>
        <end position="18"/>
    </location>
</feature>
<dbReference type="PANTHER" id="PTHR11010">
    <property type="entry name" value="PROTEASE S28 PRO-X CARBOXYPEPTIDASE-RELATED"/>
    <property type="match status" value="1"/>
</dbReference>
<dbReference type="AlphaFoldDB" id="A0A194XR04"/>
<protein>
    <submittedName>
        <fullName evidence="7">Uncharacterized protein</fullName>
    </submittedName>
</protein>
<dbReference type="InParanoid" id="A0A194XR04"/>
<evidence type="ECO:0000313" key="8">
    <source>
        <dbReference type="Proteomes" id="UP000070700"/>
    </source>
</evidence>
<dbReference type="GO" id="GO:0006508">
    <property type="term" value="P:proteolysis"/>
    <property type="evidence" value="ECO:0007669"/>
    <property type="project" value="UniProtKB-KW"/>
</dbReference>
<comment type="similarity">
    <text evidence="1">Belongs to the peptidase S28 family.</text>
</comment>
<proteinExistence type="inferred from homology"/>
<evidence type="ECO:0000256" key="5">
    <source>
        <dbReference type="ARBA" id="ARBA00023180"/>
    </source>
</evidence>
<evidence type="ECO:0000256" key="2">
    <source>
        <dbReference type="ARBA" id="ARBA00022670"/>
    </source>
</evidence>
<dbReference type="KEGG" id="psco:LY89DRAFT_638392"/>
<dbReference type="GO" id="GO:0070008">
    <property type="term" value="F:serine-type exopeptidase activity"/>
    <property type="evidence" value="ECO:0007669"/>
    <property type="project" value="InterPro"/>
</dbReference>
<dbReference type="GO" id="GO:0008239">
    <property type="term" value="F:dipeptidyl-peptidase activity"/>
    <property type="evidence" value="ECO:0007669"/>
    <property type="project" value="TreeGrafter"/>
</dbReference>
<dbReference type="SUPFAM" id="SSF53474">
    <property type="entry name" value="alpha/beta-Hydrolases"/>
    <property type="match status" value="1"/>
</dbReference>
<dbReference type="Pfam" id="PF05577">
    <property type="entry name" value="Peptidase_S28"/>
    <property type="match status" value="1"/>
</dbReference>
<dbReference type="InterPro" id="IPR008758">
    <property type="entry name" value="Peptidase_S28"/>
</dbReference>
<keyword evidence="5" id="KW-0325">Glycoprotein</keyword>
<dbReference type="GeneID" id="28821299"/>
<dbReference type="PANTHER" id="PTHR11010:SF23">
    <property type="entry name" value="SERINE PEPTIDASE"/>
    <property type="match status" value="1"/>
</dbReference>
<evidence type="ECO:0000256" key="4">
    <source>
        <dbReference type="ARBA" id="ARBA00022801"/>
    </source>
</evidence>
<dbReference type="InterPro" id="IPR029058">
    <property type="entry name" value="AB_hydrolase_fold"/>
</dbReference>
<evidence type="ECO:0000313" key="7">
    <source>
        <dbReference type="EMBL" id="KUJ22162.1"/>
    </source>
</evidence>
<evidence type="ECO:0000256" key="1">
    <source>
        <dbReference type="ARBA" id="ARBA00011079"/>
    </source>
</evidence>
<accession>A0A194XR04</accession>
<evidence type="ECO:0000256" key="3">
    <source>
        <dbReference type="ARBA" id="ARBA00022729"/>
    </source>
</evidence>
<dbReference type="OrthoDB" id="1735038at2759"/>
<dbReference type="Proteomes" id="UP000070700">
    <property type="component" value="Unassembled WGS sequence"/>
</dbReference>
<evidence type="ECO:0000256" key="6">
    <source>
        <dbReference type="SAM" id="SignalP"/>
    </source>
</evidence>
<organism evidence="7 8">
    <name type="scientific">Mollisia scopiformis</name>
    <name type="common">Conifer needle endophyte fungus</name>
    <name type="synonym">Phialocephala scopiformis</name>
    <dbReference type="NCBI Taxonomy" id="149040"/>
    <lineage>
        <taxon>Eukaryota</taxon>
        <taxon>Fungi</taxon>
        <taxon>Dikarya</taxon>
        <taxon>Ascomycota</taxon>
        <taxon>Pezizomycotina</taxon>
        <taxon>Leotiomycetes</taxon>
        <taxon>Helotiales</taxon>
        <taxon>Mollisiaceae</taxon>
        <taxon>Mollisia</taxon>
    </lineage>
</organism>
<dbReference type="Gene3D" id="3.40.50.1820">
    <property type="entry name" value="alpha/beta hydrolase"/>
    <property type="match status" value="2"/>
</dbReference>
<dbReference type="EMBL" id="KQ947407">
    <property type="protein sequence ID" value="KUJ22162.1"/>
    <property type="molecule type" value="Genomic_DNA"/>
</dbReference>
<keyword evidence="2" id="KW-0645">Protease</keyword>
<gene>
    <name evidence="7" type="ORF">LY89DRAFT_638392</name>
</gene>
<keyword evidence="8" id="KW-1185">Reference proteome</keyword>